<organism evidence="8 9">
    <name type="scientific">Glycine soja</name>
    <name type="common">Wild soybean</name>
    <dbReference type="NCBI Taxonomy" id="3848"/>
    <lineage>
        <taxon>Eukaryota</taxon>
        <taxon>Viridiplantae</taxon>
        <taxon>Streptophyta</taxon>
        <taxon>Embryophyta</taxon>
        <taxon>Tracheophyta</taxon>
        <taxon>Spermatophyta</taxon>
        <taxon>Magnoliopsida</taxon>
        <taxon>eudicotyledons</taxon>
        <taxon>Gunneridae</taxon>
        <taxon>Pentapetalae</taxon>
        <taxon>rosids</taxon>
        <taxon>fabids</taxon>
        <taxon>Fabales</taxon>
        <taxon>Fabaceae</taxon>
        <taxon>Papilionoideae</taxon>
        <taxon>50 kb inversion clade</taxon>
        <taxon>NPAAA clade</taxon>
        <taxon>indigoferoid/millettioid clade</taxon>
        <taxon>Phaseoleae</taxon>
        <taxon>Glycine</taxon>
        <taxon>Glycine subgen. Soja</taxon>
    </lineage>
</organism>
<dbReference type="AlphaFoldDB" id="A0A445L569"/>
<proteinExistence type="inferred from homology"/>
<dbReference type="GO" id="GO:0003756">
    <property type="term" value="F:protein disulfide isomerase activity"/>
    <property type="evidence" value="ECO:0007669"/>
    <property type="project" value="UniProtKB-EC"/>
</dbReference>
<dbReference type="PANTHER" id="PTHR18929:SF132">
    <property type="entry name" value="PROTEIN DISULFIDE-ISOMERASE A3"/>
    <property type="match status" value="1"/>
</dbReference>
<dbReference type="EC" id="5.3.4.1" evidence="4"/>
<dbReference type="GO" id="GO:0005788">
    <property type="term" value="C:endoplasmic reticulum lumen"/>
    <property type="evidence" value="ECO:0007669"/>
    <property type="project" value="UniProtKB-SubCell"/>
</dbReference>
<dbReference type="Gene3D" id="3.40.30.10">
    <property type="entry name" value="Glutaredoxin"/>
    <property type="match status" value="2"/>
</dbReference>
<evidence type="ECO:0000256" key="5">
    <source>
        <dbReference type="ARBA" id="ARBA00022824"/>
    </source>
</evidence>
<dbReference type="EMBL" id="QZWG01000004">
    <property type="protein sequence ID" value="RZC18234.1"/>
    <property type="molecule type" value="Genomic_DNA"/>
</dbReference>
<dbReference type="PANTHER" id="PTHR18929">
    <property type="entry name" value="PROTEIN DISULFIDE ISOMERASE"/>
    <property type="match status" value="1"/>
</dbReference>
<dbReference type="InterPro" id="IPR036249">
    <property type="entry name" value="Thioredoxin-like_sf"/>
</dbReference>
<accession>A0A445L569</accession>
<comment type="caution">
    <text evidence="8">The sequence shown here is derived from an EMBL/GenBank/DDBJ whole genome shotgun (WGS) entry which is preliminary data.</text>
</comment>
<evidence type="ECO:0000256" key="7">
    <source>
        <dbReference type="ARBA" id="ARBA00023284"/>
    </source>
</evidence>
<evidence type="ECO:0000256" key="1">
    <source>
        <dbReference type="ARBA" id="ARBA00001182"/>
    </source>
</evidence>
<dbReference type="GO" id="GO:0034976">
    <property type="term" value="P:response to endoplasmic reticulum stress"/>
    <property type="evidence" value="ECO:0007669"/>
    <property type="project" value="TreeGrafter"/>
</dbReference>
<evidence type="ECO:0000256" key="4">
    <source>
        <dbReference type="ARBA" id="ARBA00012723"/>
    </source>
</evidence>
<keyword evidence="6 8" id="KW-0413">Isomerase</keyword>
<evidence type="ECO:0000313" key="8">
    <source>
        <dbReference type="EMBL" id="RZC18234.1"/>
    </source>
</evidence>
<evidence type="ECO:0000313" key="9">
    <source>
        <dbReference type="Proteomes" id="UP000289340"/>
    </source>
</evidence>
<evidence type="ECO:0000256" key="6">
    <source>
        <dbReference type="ARBA" id="ARBA00023235"/>
    </source>
</evidence>
<reference evidence="8 9" key="1">
    <citation type="submission" date="2018-09" db="EMBL/GenBank/DDBJ databases">
        <title>A high-quality reference genome of wild soybean provides a powerful tool to mine soybean genomes.</title>
        <authorList>
            <person name="Xie M."/>
            <person name="Chung C.Y.L."/>
            <person name="Li M.-W."/>
            <person name="Wong F.-L."/>
            <person name="Chan T.-F."/>
            <person name="Lam H.-M."/>
        </authorList>
    </citation>
    <scope>NUCLEOTIDE SEQUENCE [LARGE SCALE GENOMIC DNA]</scope>
    <source>
        <strain evidence="9">cv. W05</strain>
        <tissue evidence="8">Hypocotyl of etiolated seedlings</tissue>
    </source>
</reference>
<dbReference type="Pfam" id="PF13848">
    <property type="entry name" value="Thioredoxin_6"/>
    <property type="match status" value="1"/>
</dbReference>
<comment type="similarity">
    <text evidence="3">Belongs to the protein disulfide isomerase family.</text>
</comment>
<comment type="catalytic activity">
    <reaction evidence="1">
        <text>Catalyzes the rearrangement of -S-S- bonds in proteins.</text>
        <dbReference type="EC" id="5.3.4.1"/>
    </reaction>
</comment>
<evidence type="ECO:0000256" key="3">
    <source>
        <dbReference type="ARBA" id="ARBA00006347"/>
    </source>
</evidence>
<keyword evidence="7" id="KW-0676">Redox-active center</keyword>
<dbReference type="Proteomes" id="UP000289340">
    <property type="component" value="Chromosome 4"/>
</dbReference>
<dbReference type="CDD" id="cd02982">
    <property type="entry name" value="PDI_b'_family"/>
    <property type="match status" value="1"/>
</dbReference>
<comment type="subcellular location">
    <subcellularLocation>
        <location evidence="2">Endoplasmic reticulum lumen</location>
    </subcellularLocation>
</comment>
<evidence type="ECO:0000256" key="2">
    <source>
        <dbReference type="ARBA" id="ARBA00004319"/>
    </source>
</evidence>
<keyword evidence="5" id="KW-0256">Endoplasmic reticulum</keyword>
<keyword evidence="9" id="KW-1185">Reference proteome</keyword>
<dbReference type="GO" id="GO:0006457">
    <property type="term" value="P:protein folding"/>
    <property type="evidence" value="ECO:0007669"/>
    <property type="project" value="TreeGrafter"/>
</dbReference>
<protein>
    <recommendedName>
        <fullName evidence="4">protein disulfide-isomerase</fullName>
        <ecNumber evidence="4">5.3.4.1</ecNumber>
    </recommendedName>
</protein>
<gene>
    <name evidence="8" type="ORF">D0Y65_010741</name>
</gene>
<sequence length="212" mass="24333">MVMLFINFTAEGAGFFKSRYREAAEQYRQQGLRFLVGDAKSTKGSFQYFGVKEGQVPLIIVQRNDGKKFLKPNLEPDHISTWLKACKEENIAPYFKSEPISEDNNEPVKVVVGDSIQDIVFNSGKNVISWLQYWRKLSYQSDADVIIAKLDGIANYIPRETFEFISYPTVYFTSASGKISQYDGNRTKEDIIEFIEKNRDKPAQQEQGKNEL</sequence>
<name>A0A445L569_GLYSO</name>
<dbReference type="SUPFAM" id="SSF52833">
    <property type="entry name" value="Thioredoxin-like"/>
    <property type="match status" value="2"/>
</dbReference>